<proteinExistence type="predicted"/>
<evidence type="ECO:0000313" key="2">
    <source>
        <dbReference type="EMBL" id="RVW95015.1"/>
    </source>
</evidence>
<evidence type="ECO:0000259" key="1">
    <source>
        <dbReference type="Pfam" id="PF14244"/>
    </source>
</evidence>
<evidence type="ECO:0000313" key="3">
    <source>
        <dbReference type="Proteomes" id="UP000288805"/>
    </source>
</evidence>
<accession>A0A438IE35</accession>
<dbReference type="InterPro" id="IPR029472">
    <property type="entry name" value="Copia-like_N"/>
</dbReference>
<name>A0A438IE35_VITVI</name>
<sequence length="204" mass="23737">MTTERQESSSLEVTSGPENVWFTTSGSENVVIPITGHKLTDQNYLQWSKSVMMFVCRKDKDDYLTGAVTAPPFEDPKYKIWKAENNMVLSWLINSMTNNIGEDFMFYETAKEISDAAEETYSDKENTSELFEVKGILNDLKQEELSKTQYFINALNRRWQHIDLFDENKFGCTKYSQKYKKIVGKEHVFKFLFGLNKNLDEVRG</sequence>
<gene>
    <name evidence="2" type="ORF">CK203_040019</name>
</gene>
<reference evidence="2 3" key="1">
    <citation type="journal article" date="2018" name="PLoS Genet.">
        <title>Population sequencing reveals clonal diversity and ancestral inbreeding in the grapevine cultivar Chardonnay.</title>
        <authorList>
            <person name="Roach M.J."/>
            <person name="Johnson D.L."/>
            <person name="Bohlmann J."/>
            <person name="van Vuuren H.J."/>
            <person name="Jones S.J."/>
            <person name="Pretorius I.S."/>
            <person name="Schmidt S.A."/>
            <person name="Borneman A.R."/>
        </authorList>
    </citation>
    <scope>NUCLEOTIDE SEQUENCE [LARGE SCALE GENOMIC DNA]</scope>
    <source>
        <strain evidence="3">cv. Chardonnay</strain>
        <tissue evidence="2">Leaf</tissue>
    </source>
</reference>
<dbReference type="Gramene" id="Vitis18g02568.t01">
    <property type="protein sequence ID" value="Vitis18g02568.t01.CDS"/>
    <property type="gene ID" value="Vitis18g02568"/>
</dbReference>
<feature type="domain" description="Retrotransposon Copia-like N-terminal" evidence="1">
    <location>
        <begin position="27"/>
        <end position="72"/>
    </location>
</feature>
<dbReference type="AlphaFoldDB" id="A0A438IE35"/>
<organism evidence="2 3">
    <name type="scientific">Vitis vinifera</name>
    <name type="common">Grape</name>
    <dbReference type="NCBI Taxonomy" id="29760"/>
    <lineage>
        <taxon>Eukaryota</taxon>
        <taxon>Viridiplantae</taxon>
        <taxon>Streptophyta</taxon>
        <taxon>Embryophyta</taxon>
        <taxon>Tracheophyta</taxon>
        <taxon>Spermatophyta</taxon>
        <taxon>Magnoliopsida</taxon>
        <taxon>eudicotyledons</taxon>
        <taxon>Gunneridae</taxon>
        <taxon>Pentapetalae</taxon>
        <taxon>rosids</taxon>
        <taxon>Vitales</taxon>
        <taxon>Vitaceae</taxon>
        <taxon>Viteae</taxon>
        <taxon>Vitis</taxon>
    </lineage>
</organism>
<dbReference type="PANTHER" id="PTHR37610">
    <property type="entry name" value="CCHC-TYPE DOMAIN-CONTAINING PROTEIN"/>
    <property type="match status" value="1"/>
</dbReference>
<dbReference type="Proteomes" id="UP000288805">
    <property type="component" value="Unassembled WGS sequence"/>
</dbReference>
<protein>
    <recommendedName>
        <fullName evidence="1">Retrotransposon Copia-like N-terminal domain-containing protein</fullName>
    </recommendedName>
</protein>
<dbReference type="Pfam" id="PF14244">
    <property type="entry name" value="Retrotran_gag_3"/>
    <property type="match status" value="1"/>
</dbReference>
<dbReference type="PANTHER" id="PTHR37610:SF47">
    <property type="entry name" value="RETROTRANSPOSON COPIA-LIKE N-TERMINAL DOMAIN-CONTAINING PROTEIN"/>
    <property type="match status" value="1"/>
</dbReference>
<comment type="caution">
    <text evidence="2">The sequence shown here is derived from an EMBL/GenBank/DDBJ whole genome shotgun (WGS) entry which is preliminary data.</text>
</comment>
<dbReference type="EMBL" id="QGNW01000117">
    <property type="protein sequence ID" value="RVW95015.1"/>
    <property type="molecule type" value="Genomic_DNA"/>
</dbReference>